<dbReference type="EMBL" id="JAEUBE010000295">
    <property type="protein sequence ID" value="KAH3666156.1"/>
    <property type="molecule type" value="Genomic_DNA"/>
</dbReference>
<protein>
    <submittedName>
        <fullName evidence="2">Uncharacterized protein</fullName>
    </submittedName>
</protein>
<organism evidence="2 3">
    <name type="scientific">Ogataea philodendri</name>
    <dbReference type="NCBI Taxonomy" id="1378263"/>
    <lineage>
        <taxon>Eukaryota</taxon>
        <taxon>Fungi</taxon>
        <taxon>Dikarya</taxon>
        <taxon>Ascomycota</taxon>
        <taxon>Saccharomycotina</taxon>
        <taxon>Pichiomycetes</taxon>
        <taxon>Pichiales</taxon>
        <taxon>Pichiaceae</taxon>
        <taxon>Ogataea</taxon>
    </lineage>
</organism>
<keyword evidence="3" id="KW-1185">Reference proteome</keyword>
<comment type="caution">
    <text evidence="2">The sequence shown here is derived from an EMBL/GenBank/DDBJ whole genome shotgun (WGS) entry which is preliminary data.</text>
</comment>
<evidence type="ECO:0000313" key="3">
    <source>
        <dbReference type="Proteomes" id="UP000769157"/>
    </source>
</evidence>
<name>A0A9P8T5P7_9ASCO</name>
<dbReference type="RefSeq" id="XP_046061360.1">
    <property type="nucleotide sequence ID" value="XM_046205413.1"/>
</dbReference>
<evidence type="ECO:0000256" key="1">
    <source>
        <dbReference type="SAM" id="MobiDB-lite"/>
    </source>
</evidence>
<dbReference type="GeneID" id="70236310"/>
<sequence>MDCMSLVARSTSRRSRPAESIQIPRYRSFQTSGSFTNGISRVSASKNITSSSTPLTQLLYMTVSSSFSFWSLDFKVPTSSSETLTTRFTEASGP</sequence>
<proteinExistence type="predicted"/>
<reference evidence="2" key="2">
    <citation type="submission" date="2021-01" db="EMBL/GenBank/DDBJ databases">
        <authorList>
            <person name="Schikora-Tamarit M.A."/>
        </authorList>
    </citation>
    <scope>NUCLEOTIDE SEQUENCE</scope>
    <source>
        <strain evidence="2">CBS6075</strain>
    </source>
</reference>
<reference evidence="2" key="1">
    <citation type="journal article" date="2021" name="Open Biol.">
        <title>Shared evolutionary footprints suggest mitochondrial oxidative damage underlies multiple complex I losses in fungi.</title>
        <authorList>
            <person name="Schikora-Tamarit M.A."/>
            <person name="Marcet-Houben M."/>
            <person name="Nosek J."/>
            <person name="Gabaldon T."/>
        </authorList>
    </citation>
    <scope>NUCLEOTIDE SEQUENCE</scope>
    <source>
        <strain evidence="2">CBS6075</strain>
    </source>
</reference>
<dbReference type="Proteomes" id="UP000769157">
    <property type="component" value="Unassembled WGS sequence"/>
</dbReference>
<evidence type="ECO:0000313" key="2">
    <source>
        <dbReference type="EMBL" id="KAH3666156.1"/>
    </source>
</evidence>
<feature type="region of interest" description="Disordered" evidence="1">
    <location>
        <begin position="1"/>
        <end position="20"/>
    </location>
</feature>
<accession>A0A9P8T5P7</accession>
<gene>
    <name evidence="2" type="ORF">OGAPHI_004345</name>
</gene>
<dbReference type="AlphaFoldDB" id="A0A9P8T5P7"/>